<protein>
    <recommendedName>
        <fullName evidence="3">Lipoprotein</fullName>
    </recommendedName>
</protein>
<proteinExistence type="predicted"/>
<evidence type="ECO:0000313" key="2">
    <source>
        <dbReference type="EMBL" id="SBN38532.1"/>
    </source>
</evidence>
<sequence>MSSRSMRAGAIALAAVMMSSMVACSGPSASEKASASFHNSVSAARDALFEEAKVTNQGFFDLDESLGLAGGVTELPAEMDQYVMGNARGYVENLLQMVHRDHERTAPNTKAILIGPAVYDGPKMPALAEADARAEIVIERCIDARQSPQLNAQGNPIEGSDNVLHQILFLDHDKDGKLKIFETTSGKVDSCPLAA</sequence>
<gene>
    <name evidence="2" type="ORF">PFR_JS10_889</name>
</gene>
<keyword evidence="1" id="KW-0732">Signal</keyword>
<feature type="chain" id="PRO_5039397313" description="Lipoprotein" evidence="1">
    <location>
        <begin position="26"/>
        <end position="195"/>
    </location>
</feature>
<dbReference type="PROSITE" id="PS51257">
    <property type="entry name" value="PROKAR_LIPOPROTEIN"/>
    <property type="match status" value="1"/>
</dbReference>
<evidence type="ECO:0000256" key="1">
    <source>
        <dbReference type="SAM" id="SignalP"/>
    </source>
</evidence>
<reference evidence="2" key="1">
    <citation type="submission" date="2016-05" db="EMBL/GenBank/DDBJ databases">
        <authorList>
            <person name="Lavstsen T."/>
            <person name="Jespersen J.S."/>
        </authorList>
    </citation>
    <scope>NUCLEOTIDE SEQUENCE</scope>
    <source>
        <strain evidence="2">PFRJS10</strain>
    </source>
</reference>
<dbReference type="RefSeq" id="WP_013161221.1">
    <property type="nucleotide sequence ID" value="NZ_CDAF01000026.1"/>
</dbReference>
<dbReference type="EMBL" id="LT576035">
    <property type="protein sequence ID" value="SBN38532.1"/>
    <property type="molecule type" value="Genomic_DNA"/>
</dbReference>
<dbReference type="AlphaFoldDB" id="A0A2C7YWZ2"/>
<evidence type="ECO:0008006" key="3">
    <source>
        <dbReference type="Google" id="ProtNLM"/>
    </source>
</evidence>
<organism evidence="2">
    <name type="scientific">Propionibacterium freudenreichii</name>
    <dbReference type="NCBI Taxonomy" id="1744"/>
    <lineage>
        <taxon>Bacteria</taxon>
        <taxon>Bacillati</taxon>
        <taxon>Actinomycetota</taxon>
        <taxon>Actinomycetes</taxon>
        <taxon>Propionibacteriales</taxon>
        <taxon>Propionibacteriaceae</taxon>
        <taxon>Propionibacterium</taxon>
    </lineage>
</organism>
<feature type="signal peptide" evidence="1">
    <location>
        <begin position="1"/>
        <end position="25"/>
    </location>
</feature>
<accession>A0A2C7YWZ2</accession>
<name>A0A2C7YWZ2_9ACTN</name>